<dbReference type="FunFam" id="1.20.5.110:FF:000059">
    <property type="entry name" value="Related to syntaxin 12"/>
    <property type="match status" value="1"/>
</dbReference>
<evidence type="ECO:0000313" key="5">
    <source>
        <dbReference type="EMBL" id="KAG5960877.1"/>
    </source>
</evidence>
<proteinExistence type="inferred from homology"/>
<feature type="compositionally biased region" description="Polar residues" evidence="2">
    <location>
        <begin position="1"/>
        <end position="17"/>
    </location>
</feature>
<protein>
    <recommendedName>
        <fullName evidence="4">t-SNARE coiled-coil homology domain-containing protein</fullName>
    </recommendedName>
</protein>
<reference evidence="5" key="1">
    <citation type="journal article" date="2020" name="bioRxiv">
        <title>Whole genome comparisons of ergot fungi reveals the divergence and evolution of species within the genus Claviceps are the result of varying mechanisms driving genome evolution and host range expansion.</title>
        <authorList>
            <person name="Wyka S.A."/>
            <person name="Mondo S.J."/>
            <person name="Liu M."/>
            <person name="Dettman J."/>
            <person name="Nalam V."/>
            <person name="Broders K.D."/>
        </authorList>
    </citation>
    <scope>NUCLEOTIDE SEQUENCE</scope>
    <source>
        <strain evidence="5">CCC 1102</strain>
    </source>
</reference>
<dbReference type="GO" id="GO:0006906">
    <property type="term" value="P:vesicle fusion"/>
    <property type="evidence" value="ECO:0007669"/>
    <property type="project" value="TreeGrafter"/>
</dbReference>
<dbReference type="AlphaFoldDB" id="A0A9P7MNU8"/>
<dbReference type="InterPro" id="IPR010989">
    <property type="entry name" value="SNARE"/>
</dbReference>
<name>A0A9P7MNU8_9HYPO</name>
<dbReference type="SMART" id="SM00397">
    <property type="entry name" value="t_SNARE"/>
    <property type="match status" value="1"/>
</dbReference>
<dbReference type="InterPro" id="IPR006011">
    <property type="entry name" value="Syntaxin_N"/>
</dbReference>
<feature type="domain" description="T-SNARE coiled-coil homology" evidence="4">
    <location>
        <begin position="178"/>
        <end position="240"/>
    </location>
</feature>
<organism evidence="5 6">
    <name type="scientific">Claviceps arundinis</name>
    <dbReference type="NCBI Taxonomy" id="1623583"/>
    <lineage>
        <taxon>Eukaryota</taxon>
        <taxon>Fungi</taxon>
        <taxon>Dikarya</taxon>
        <taxon>Ascomycota</taxon>
        <taxon>Pezizomycotina</taxon>
        <taxon>Sordariomycetes</taxon>
        <taxon>Hypocreomycetidae</taxon>
        <taxon>Hypocreales</taxon>
        <taxon>Clavicipitaceae</taxon>
        <taxon>Claviceps</taxon>
    </lineage>
</organism>
<dbReference type="Pfam" id="PF05739">
    <property type="entry name" value="SNARE"/>
    <property type="match status" value="1"/>
</dbReference>
<comment type="similarity">
    <text evidence="1">Belongs to the syntaxin family.</text>
</comment>
<feature type="region of interest" description="Disordered" evidence="2">
    <location>
        <begin position="1"/>
        <end position="21"/>
    </location>
</feature>
<accession>A0A9P7MNU8</accession>
<keyword evidence="3" id="KW-0812">Transmembrane</keyword>
<dbReference type="GO" id="GO:0048278">
    <property type="term" value="P:vesicle docking"/>
    <property type="evidence" value="ECO:0007669"/>
    <property type="project" value="TreeGrafter"/>
</dbReference>
<keyword evidence="3" id="KW-1133">Transmembrane helix</keyword>
<feature type="region of interest" description="Disordered" evidence="2">
    <location>
        <begin position="124"/>
        <end position="152"/>
    </location>
</feature>
<evidence type="ECO:0000259" key="4">
    <source>
        <dbReference type="PROSITE" id="PS50192"/>
    </source>
</evidence>
<dbReference type="GO" id="GO:0000149">
    <property type="term" value="F:SNARE binding"/>
    <property type="evidence" value="ECO:0007669"/>
    <property type="project" value="TreeGrafter"/>
</dbReference>
<dbReference type="OrthoDB" id="364348at2759"/>
<evidence type="ECO:0000313" key="6">
    <source>
        <dbReference type="Proteomes" id="UP000784919"/>
    </source>
</evidence>
<dbReference type="PANTHER" id="PTHR19957">
    <property type="entry name" value="SYNTAXIN"/>
    <property type="match status" value="1"/>
</dbReference>
<dbReference type="Gene3D" id="1.20.58.70">
    <property type="match status" value="1"/>
</dbReference>
<dbReference type="Proteomes" id="UP000784919">
    <property type="component" value="Unassembled WGS sequence"/>
</dbReference>
<dbReference type="SMART" id="SM00503">
    <property type="entry name" value="SynN"/>
    <property type="match status" value="1"/>
</dbReference>
<dbReference type="PANTHER" id="PTHR19957:SF38">
    <property type="entry name" value="LD27581P"/>
    <property type="match status" value="1"/>
</dbReference>
<dbReference type="InterPro" id="IPR045242">
    <property type="entry name" value="Syntaxin"/>
</dbReference>
<evidence type="ECO:0000256" key="1">
    <source>
        <dbReference type="ARBA" id="ARBA00009063"/>
    </source>
</evidence>
<dbReference type="EMBL" id="SRPS01000268">
    <property type="protein sequence ID" value="KAG5960877.1"/>
    <property type="molecule type" value="Genomic_DNA"/>
</dbReference>
<keyword evidence="3" id="KW-0472">Membrane</keyword>
<dbReference type="GO" id="GO:0031201">
    <property type="term" value="C:SNARE complex"/>
    <property type="evidence" value="ECO:0007669"/>
    <property type="project" value="TreeGrafter"/>
</dbReference>
<dbReference type="GO" id="GO:0012505">
    <property type="term" value="C:endomembrane system"/>
    <property type="evidence" value="ECO:0007669"/>
    <property type="project" value="TreeGrafter"/>
</dbReference>
<dbReference type="PROSITE" id="PS50192">
    <property type="entry name" value="T_SNARE"/>
    <property type="match status" value="1"/>
</dbReference>
<sequence length="272" mass="30698">MSYDQLSNLESGRQGNYSDDPDFQTLQYDLKNKLQKLLVSNRDLSKDINSLGTKKDNPRLRERVNKGLESTRELCRGIGEGVKRLQTWDDLTKQQKYEQTKVSSDFQTALQEFQTLQRRALDKEKASVSAARAAHGSDSHDQGGSGGGIYQDHDQQSQLLLQEQQQQLAPQDEVDFQESLIIEREEEIRNIEQGVGDLNVLFTQVAHIVAEQDAGIMTLADNVDRTHEHTMQADRETRQAARYQKAARNKSCCLLLIMGVILTIVILAIVLG</sequence>
<dbReference type="GO" id="GO:0005484">
    <property type="term" value="F:SNAP receptor activity"/>
    <property type="evidence" value="ECO:0007669"/>
    <property type="project" value="TreeGrafter"/>
</dbReference>
<gene>
    <name evidence="5" type="ORF">E4U56_004110</name>
</gene>
<evidence type="ECO:0000256" key="3">
    <source>
        <dbReference type="SAM" id="Phobius"/>
    </source>
</evidence>
<dbReference type="GO" id="GO:0006896">
    <property type="term" value="P:Golgi to vacuole transport"/>
    <property type="evidence" value="ECO:0007669"/>
    <property type="project" value="TreeGrafter"/>
</dbReference>
<dbReference type="GO" id="GO:0006886">
    <property type="term" value="P:intracellular protein transport"/>
    <property type="evidence" value="ECO:0007669"/>
    <property type="project" value="TreeGrafter"/>
</dbReference>
<evidence type="ECO:0000256" key="2">
    <source>
        <dbReference type="SAM" id="MobiDB-lite"/>
    </source>
</evidence>
<dbReference type="Pfam" id="PF14523">
    <property type="entry name" value="Syntaxin_2"/>
    <property type="match status" value="1"/>
</dbReference>
<dbReference type="Gene3D" id="1.20.5.110">
    <property type="match status" value="1"/>
</dbReference>
<dbReference type="InterPro" id="IPR000727">
    <property type="entry name" value="T_SNARE_dom"/>
</dbReference>
<comment type="caution">
    <text evidence="5">The sequence shown here is derived from an EMBL/GenBank/DDBJ whole genome shotgun (WGS) entry which is preliminary data.</text>
</comment>
<dbReference type="SUPFAM" id="SSF47661">
    <property type="entry name" value="t-snare proteins"/>
    <property type="match status" value="1"/>
</dbReference>
<feature type="transmembrane region" description="Helical" evidence="3">
    <location>
        <begin position="252"/>
        <end position="271"/>
    </location>
</feature>